<protein>
    <submittedName>
        <fullName evidence="3">Uncharacterized protein</fullName>
    </submittedName>
</protein>
<dbReference type="EMBL" id="BTGU01000008">
    <property type="protein sequence ID" value="GMN38746.1"/>
    <property type="molecule type" value="Genomic_DNA"/>
</dbReference>
<dbReference type="PANTHER" id="PTHR37702">
    <property type="entry name" value="PROLINE-RICH FAMILY PROTEIN"/>
    <property type="match status" value="1"/>
</dbReference>
<accession>A0AA88A7N6</accession>
<keyword evidence="4" id="KW-1185">Reference proteome</keyword>
<feature type="signal peptide" evidence="2">
    <location>
        <begin position="1"/>
        <end position="28"/>
    </location>
</feature>
<dbReference type="PANTHER" id="PTHR37702:SF1">
    <property type="entry name" value="HYDROXYPROLINE-RICH GLYCOPROTEIN FAMILY PROTEIN"/>
    <property type="match status" value="1"/>
</dbReference>
<dbReference type="AlphaFoldDB" id="A0AA88A7N6"/>
<gene>
    <name evidence="3" type="ORF">TIFTF001_007973</name>
</gene>
<organism evidence="3 4">
    <name type="scientific">Ficus carica</name>
    <name type="common">Common fig</name>
    <dbReference type="NCBI Taxonomy" id="3494"/>
    <lineage>
        <taxon>Eukaryota</taxon>
        <taxon>Viridiplantae</taxon>
        <taxon>Streptophyta</taxon>
        <taxon>Embryophyta</taxon>
        <taxon>Tracheophyta</taxon>
        <taxon>Spermatophyta</taxon>
        <taxon>Magnoliopsida</taxon>
        <taxon>eudicotyledons</taxon>
        <taxon>Gunneridae</taxon>
        <taxon>Pentapetalae</taxon>
        <taxon>rosids</taxon>
        <taxon>fabids</taxon>
        <taxon>Rosales</taxon>
        <taxon>Moraceae</taxon>
        <taxon>Ficeae</taxon>
        <taxon>Ficus</taxon>
    </lineage>
</organism>
<sequence>MAKSPNQLLISTLLLATLVMNFPMATLSDQPCQYPCYPPPTGGTVMPTTPSTTTPPSGVYPPPSGLVYPPPSGVYPTPAGGYYPNNNYPPPNGGYYGGVPPPPDPILPYFPFYFKEPLHGSPNDQSTSSPRLQKWFEP</sequence>
<comment type="caution">
    <text evidence="3">The sequence shown here is derived from an EMBL/GenBank/DDBJ whole genome shotgun (WGS) entry which is preliminary data.</text>
</comment>
<evidence type="ECO:0000256" key="2">
    <source>
        <dbReference type="SAM" id="SignalP"/>
    </source>
</evidence>
<name>A0AA88A7N6_FICCA</name>
<dbReference type="Gramene" id="FCD_00011270-RA">
    <property type="protein sequence ID" value="FCD_00011270-RA:cds"/>
    <property type="gene ID" value="FCD_00011270"/>
</dbReference>
<evidence type="ECO:0000256" key="1">
    <source>
        <dbReference type="SAM" id="MobiDB-lite"/>
    </source>
</evidence>
<evidence type="ECO:0000313" key="3">
    <source>
        <dbReference type="EMBL" id="GMN38746.1"/>
    </source>
</evidence>
<dbReference type="Proteomes" id="UP001187192">
    <property type="component" value="Unassembled WGS sequence"/>
</dbReference>
<evidence type="ECO:0000313" key="4">
    <source>
        <dbReference type="Proteomes" id="UP001187192"/>
    </source>
</evidence>
<feature type="compositionally biased region" description="Polar residues" evidence="1">
    <location>
        <begin position="122"/>
        <end position="131"/>
    </location>
</feature>
<proteinExistence type="predicted"/>
<keyword evidence="2" id="KW-0732">Signal</keyword>
<feature type="chain" id="PRO_5041662804" evidence="2">
    <location>
        <begin position="29"/>
        <end position="138"/>
    </location>
</feature>
<reference evidence="3" key="1">
    <citation type="submission" date="2023-07" db="EMBL/GenBank/DDBJ databases">
        <title>draft genome sequence of fig (Ficus carica).</title>
        <authorList>
            <person name="Takahashi T."/>
            <person name="Nishimura K."/>
        </authorList>
    </citation>
    <scope>NUCLEOTIDE SEQUENCE</scope>
</reference>
<feature type="region of interest" description="Disordered" evidence="1">
    <location>
        <begin position="118"/>
        <end position="138"/>
    </location>
</feature>